<evidence type="ECO:0000313" key="2">
    <source>
        <dbReference type="Proteomes" id="UP000683417"/>
    </source>
</evidence>
<organism evidence="1 2">
    <name type="scientific">Blumeria graminis f. sp. triticale</name>
    <dbReference type="NCBI Taxonomy" id="1689686"/>
    <lineage>
        <taxon>Eukaryota</taxon>
        <taxon>Fungi</taxon>
        <taxon>Dikarya</taxon>
        <taxon>Ascomycota</taxon>
        <taxon>Pezizomycotina</taxon>
        <taxon>Leotiomycetes</taxon>
        <taxon>Erysiphales</taxon>
        <taxon>Erysiphaceae</taxon>
        <taxon>Blumeria</taxon>
    </lineage>
</organism>
<dbReference type="EMBL" id="CAJHIT010000009">
    <property type="protein sequence ID" value="CAD6505456.1"/>
    <property type="molecule type" value="Genomic_DNA"/>
</dbReference>
<evidence type="ECO:0000313" key="1">
    <source>
        <dbReference type="EMBL" id="CAD6505456.1"/>
    </source>
</evidence>
<sequence>MACIVAFLLTASTNFQPSNHLITVTSDISYYSYRVFPHQGNEFPQADGILMSTSSIDDTRTSTAVYCSLLLGSQGIITMITKLPMLQTDLVYKYISPEPEQLQTCWENIKDTVKSLGGARVKYSDLEHTICTPKTISYLAYTDSVSVIGDYRHFFPRREYRAQRPIVVSERFSLDQLIEKDHIFRRTDWDDTSVALAWYQGYLHLFEARLNGWYPLTKIGQESQNGRMIFMYMLGTDLGIWNSNGRLSTRINDQLKKLKDESEFKHFYNRLWDTDYPHTLGKQLDLAKLQPIVPMGKIGRDI</sequence>
<gene>
    <name evidence="1" type="ORF">BGTH12_LOCUS6814</name>
</gene>
<reference evidence="1" key="1">
    <citation type="submission" date="2020-10" db="EMBL/GenBank/DDBJ databases">
        <authorList>
            <person name="Muller C M."/>
        </authorList>
    </citation>
    <scope>NUCLEOTIDE SEQUENCE</scope>
    <source>
        <strain evidence="1">THUN-12</strain>
    </source>
</reference>
<name>A0A9W4D7D2_BLUGR</name>
<protein>
    <submittedName>
        <fullName evidence="1">BgTH12-00947</fullName>
    </submittedName>
</protein>
<proteinExistence type="predicted"/>
<dbReference type="AlphaFoldDB" id="A0A9W4D7D2"/>
<accession>A0A9W4D7D2</accession>
<comment type="caution">
    <text evidence="1">The sequence shown here is derived from an EMBL/GenBank/DDBJ whole genome shotgun (WGS) entry which is preliminary data.</text>
</comment>
<dbReference type="Proteomes" id="UP000683417">
    <property type="component" value="Unassembled WGS sequence"/>
</dbReference>